<sequence length="62" mass="7118">MRRPFFLLFDHAGNLSVLKFTNRKKIHVSKFADVTRLKGYEAECALELDFAGKGWSTLDKAE</sequence>
<evidence type="ECO:0000313" key="1">
    <source>
        <dbReference type="EMBL" id="EFH67654.1"/>
    </source>
</evidence>
<keyword evidence="2" id="KW-1185">Reference proteome</keyword>
<gene>
    <name evidence="1" type="ORF">ARALYDRAFT_891595</name>
</gene>
<organism evidence="2">
    <name type="scientific">Arabidopsis lyrata subsp. lyrata</name>
    <name type="common">Lyre-leaved rock-cress</name>
    <dbReference type="NCBI Taxonomy" id="81972"/>
    <lineage>
        <taxon>Eukaryota</taxon>
        <taxon>Viridiplantae</taxon>
        <taxon>Streptophyta</taxon>
        <taxon>Embryophyta</taxon>
        <taxon>Tracheophyta</taxon>
        <taxon>Spermatophyta</taxon>
        <taxon>Magnoliopsida</taxon>
        <taxon>eudicotyledons</taxon>
        <taxon>Gunneridae</taxon>
        <taxon>Pentapetalae</taxon>
        <taxon>rosids</taxon>
        <taxon>malvids</taxon>
        <taxon>Brassicales</taxon>
        <taxon>Brassicaceae</taxon>
        <taxon>Camelineae</taxon>
        <taxon>Arabidopsis</taxon>
    </lineage>
</organism>
<name>D7KBY5_ARALL</name>
<dbReference type="HOGENOM" id="CLU_2907120_0_0_1"/>
<evidence type="ECO:0000313" key="2">
    <source>
        <dbReference type="Proteomes" id="UP000008694"/>
    </source>
</evidence>
<reference evidence="2" key="1">
    <citation type="journal article" date="2011" name="Nat. Genet.">
        <title>The Arabidopsis lyrata genome sequence and the basis of rapid genome size change.</title>
        <authorList>
            <person name="Hu T.T."/>
            <person name="Pattyn P."/>
            <person name="Bakker E.G."/>
            <person name="Cao J."/>
            <person name="Cheng J.-F."/>
            <person name="Clark R.M."/>
            <person name="Fahlgren N."/>
            <person name="Fawcett J.A."/>
            <person name="Grimwood J."/>
            <person name="Gundlach H."/>
            <person name="Haberer G."/>
            <person name="Hollister J.D."/>
            <person name="Ossowski S."/>
            <person name="Ottilar R.P."/>
            <person name="Salamov A.A."/>
            <person name="Schneeberger K."/>
            <person name="Spannagl M."/>
            <person name="Wang X."/>
            <person name="Yang L."/>
            <person name="Nasrallah M.E."/>
            <person name="Bergelson J."/>
            <person name="Carrington J.C."/>
            <person name="Gaut B.S."/>
            <person name="Schmutz J."/>
            <person name="Mayer K.F.X."/>
            <person name="Van de Peer Y."/>
            <person name="Grigoriev I.V."/>
            <person name="Nordborg M."/>
            <person name="Weigel D."/>
            <person name="Guo Y.-L."/>
        </authorList>
    </citation>
    <scope>NUCLEOTIDE SEQUENCE [LARGE SCALE GENOMIC DNA]</scope>
    <source>
        <strain evidence="2">cv. MN47</strain>
    </source>
</reference>
<dbReference type="EMBL" id="GL348713">
    <property type="protein sequence ID" value="EFH67654.1"/>
    <property type="molecule type" value="Genomic_DNA"/>
</dbReference>
<proteinExistence type="predicted"/>
<accession>D7KBY5</accession>
<dbReference type="Proteomes" id="UP000008694">
    <property type="component" value="Unassembled WGS sequence"/>
</dbReference>
<dbReference type="Gramene" id="scaffold_104389.1">
    <property type="protein sequence ID" value="scaffold_104389.1"/>
    <property type="gene ID" value="scaffold_104389.1"/>
</dbReference>
<dbReference type="AlphaFoldDB" id="D7KBY5"/>
<protein>
    <submittedName>
        <fullName evidence="1">Predicted protein</fullName>
    </submittedName>
</protein>